<comment type="caution">
    <text evidence="3">The sequence shown here is derived from an EMBL/GenBank/DDBJ whole genome shotgun (WGS) entry which is preliminary data.</text>
</comment>
<evidence type="ECO:0000256" key="2">
    <source>
        <dbReference type="SAM" id="Phobius"/>
    </source>
</evidence>
<keyword evidence="4" id="KW-1185">Reference proteome</keyword>
<reference evidence="3 4" key="1">
    <citation type="submission" date="2020-08" db="EMBL/GenBank/DDBJ databases">
        <title>Sequencing the genomes of 1000 actinobacteria strains.</title>
        <authorList>
            <person name="Klenk H.-P."/>
        </authorList>
    </citation>
    <scope>NUCLEOTIDE SEQUENCE [LARGE SCALE GENOMIC DNA]</scope>
    <source>
        <strain evidence="3 4">DSM 102030</strain>
    </source>
</reference>
<dbReference type="EMBL" id="JACHJT010000001">
    <property type="protein sequence ID" value="MBB4934506.1"/>
    <property type="molecule type" value="Genomic_DNA"/>
</dbReference>
<dbReference type="RefSeq" id="WP_184582629.1">
    <property type="nucleotide sequence ID" value="NZ_JACHJT010000001.1"/>
</dbReference>
<dbReference type="AlphaFoldDB" id="A0A7W7RM50"/>
<evidence type="ECO:0000313" key="3">
    <source>
        <dbReference type="EMBL" id="MBB4934506.1"/>
    </source>
</evidence>
<keyword evidence="2" id="KW-0472">Membrane</keyword>
<feature type="transmembrane region" description="Helical" evidence="2">
    <location>
        <begin position="20"/>
        <end position="39"/>
    </location>
</feature>
<keyword evidence="2" id="KW-0812">Transmembrane</keyword>
<protein>
    <recommendedName>
        <fullName evidence="5">DUF3311 domain-containing protein</fullName>
    </recommendedName>
</protein>
<accession>A0A7W7RM50</accession>
<gene>
    <name evidence="3" type="ORF">F4561_005326</name>
</gene>
<dbReference type="Proteomes" id="UP000523007">
    <property type="component" value="Unassembled WGS sequence"/>
</dbReference>
<organism evidence="3 4">
    <name type="scientific">Lipingzhangella halophila</name>
    <dbReference type="NCBI Taxonomy" id="1783352"/>
    <lineage>
        <taxon>Bacteria</taxon>
        <taxon>Bacillati</taxon>
        <taxon>Actinomycetota</taxon>
        <taxon>Actinomycetes</taxon>
        <taxon>Streptosporangiales</taxon>
        <taxon>Nocardiopsidaceae</taxon>
        <taxon>Lipingzhangella</taxon>
    </lineage>
</organism>
<feature type="region of interest" description="Disordered" evidence="1">
    <location>
        <begin position="80"/>
        <end position="100"/>
    </location>
</feature>
<keyword evidence="2" id="KW-1133">Transmembrane helix</keyword>
<evidence type="ECO:0000313" key="4">
    <source>
        <dbReference type="Proteomes" id="UP000523007"/>
    </source>
</evidence>
<feature type="transmembrane region" description="Helical" evidence="2">
    <location>
        <begin position="51"/>
        <end position="71"/>
    </location>
</feature>
<evidence type="ECO:0008006" key="5">
    <source>
        <dbReference type="Google" id="ProtNLM"/>
    </source>
</evidence>
<evidence type="ECO:0000256" key="1">
    <source>
        <dbReference type="SAM" id="MobiDB-lite"/>
    </source>
</evidence>
<sequence length="100" mass="10828">MRERASRAERIREPIREPLLWVVIVALIVGGSPLLWPAGTVGPTFFGIPSWLLAAVAGTVLFSFVISWACLRYWNIAEPSEESARTDRGTVPGAPDGHGG</sequence>
<proteinExistence type="predicted"/>
<name>A0A7W7RM50_9ACTN</name>